<comment type="subunit">
    <text evidence="8">Homodimer.</text>
</comment>
<dbReference type="HAMAP" id="MF_00222">
    <property type="entry name" value="Shikimate_DH_AroE"/>
    <property type="match status" value="1"/>
</dbReference>
<comment type="pathway">
    <text evidence="1 8">Metabolic intermediate biosynthesis; chorismate biosynthesis; chorismate from D-erythrose 4-phosphate and phosphoenolpyruvate: step 4/7.</text>
</comment>
<name>A0ABT2T1E3_9FIRM</name>
<dbReference type="InterPro" id="IPR022893">
    <property type="entry name" value="Shikimate_DH_fam"/>
</dbReference>
<feature type="binding site" evidence="8">
    <location>
        <position position="92"/>
    </location>
    <ligand>
        <name>shikimate</name>
        <dbReference type="ChEBI" id="CHEBI:36208"/>
    </ligand>
</feature>
<feature type="binding site" evidence="8">
    <location>
        <position position="67"/>
    </location>
    <ligand>
        <name>shikimate</name>
        <dbReference type="ChEBI" id="CHEBI:36208"/>
    </ligand>
</feature>
<dbReference type="RefSeq" id="WP_118797769.1">
    <property type="nucleotide sequence ID" value="NZ_JAOQKJ010000004.1"/>
</dbReference>
<dbReference type="InterPro" id="IPR011342">
    <property type="entry name" value="Shikimate_DH"/>
</dbReference>
<keyword evidence="6 8" id="KW-0057">Aromatic amino acid biosynthesis</keyword>
<evidence type="ECO:0000256" key="6">
    <source>
        <dbReference type="ARBA" id="ARBA00023141"/>
    </source>
</evidence>
<dbReference type="InterPro" id="IPR006151">
    <property type="entry name" value="Shikm_DH/Glu-tRNA_Rdtase"/>
</dbReference>
<comment type="caution">
    <text evidence="12">The sequence shown here is derived from an EMBL/GenBank/DDBJ whole genome shotgun (WGS) entry which is preliminary data.</text>
</comment>
<evidence type="ECO:0000256" key="7">
    <source>
        <dbReference type="ARBA" id="ARBA00049442"/>
    </source>
</evidence>
<dbReference type="InterPro" id="IPR041121">
    <property type="entry name" value="SDH_C"/>
</dbReference>
<dbReference type="EC" id="1.1.1.25" evidence="2 8"/>
<dbReference type="Pfam" id="PF18317">
    <property type="entry name" value="SDH_C"/>
    <property type="match status" value="1"/>
</dbReference>
<dbReference type="SUPFAM" id="SSF51735">
    <property type="entry name" value="NAD(P)-binding Rossmann-fold domains"/>
    <property type="match status" value="1"/>
</dbReference>
<dbReference type="PANTHER" id="PTHR21089:SF1">
    <property type="entry name" value="BIFUNCTIONAL 3-DEHYDROQUINATE DEHYDRATASE_SHIKIMATE DEHYDROGENASE, CHLOROPLASTIC"/>
    <property type="match status" value="1"/>
</dbReference>
<sequence>MEINGYTRLCGLIGNPVEHTLSPVIHNTVAEEMHDNLVYVPFHVEQGNLQKAIAGAYSLNVLGLNVTVPYKQAVIPCLDCVEGLAEKIGAVNTLVRTENGFRGYNTDMMGLYRAMEEEGIAFEAEDMILLGAGGAARAAAFLCAEKGAKRVYLLNRSYEKAAVLAEEVNRAYERDCILPMALSEYEKLPEEKMTAIQGTSAGLYPNTEDAVILDPAFYQHISKAYDLIYKPEETRFMKLVKEAGGEAYCGIRMLLYQGIIAYELFLDTKVPENVIRKVSALLQEKVKG</sequence>
<evidence type="ECO:0000259" key="10">
    <source>
        <dbReference type="Pfam" id="PF08501"/>
    </source>
</evidence>
<dbReference type="Pfam" id="PF01488">
    <property type="entry name" value="Shikimate_DH"/>
    <property type="match status" value="1"/>
</dbReference>
<feature type="binding site" evidence="8">
    <location>
        <position position="227"/>
    </location>
    <ligand>
        <name>NADP(+)</name>
        <dbReference type="ChEBI" id="CHEBI:58349"/>
    </ligand>
</feature>
<dbReference type="InterPro" id="IPR013708">
    <property type="entry name" value="Shikimate_DH-bd_N"/>
</dbReference>
<keyword evidence="13" id="KW-1185">Reference proteome</keyword>
<evidence type="ECO:0000256" key="8">
    <source>
        <dbReference type="HAMAP-Rule" id="MF_00222"/>
    </source>
</evidence>
<feature type="domain" description="SDH C-terminal" evidence="11">
    <location>
        <begin position="250"/>
        <end position="278"/>
    </location>
</feature>
<accession>A0ABT2T1E3</accession>
<dbReference type="Pfam" id="PF08501">
    <property type="entry name" value="Shikimate_dh_N"/>
    <property type="match status" value="1"/>
</dbReference>
<feature type="active site" description="Proton acceptor" evidence="8">
    <location>
        <position position="71"/>
    </location>
</feature>
<dbReference type="EMBL" id="JAOQKJ010000004">
    <property type="protein sequence ID" value="MCU6744073.1"/>
    <property type="molecule type" value="Genomic_DNA"/>
</dbReference>
<keyword evidence="4 8" id="KW-0521">NADP</keyword>
<dbReference type="Proteomes" id="UP001652432">
    <property type="component" value="Unassembled WGS sequence"/>
</dbReference>
<gene>
    <name evidence="8 12" type="primary">aroE</name>
    <name evidence="12" type="ORF">OCV77_06120</name>
</gene>
<feature type="binding site" evidence="8">
    <location>
        <position position="229"/>
    </location>
    <ligand>
        <name>shikimate</name>
        <dbReference type="ChEBI" id="CHEBI:36208"/>
    </ligand>
</feature>
<comment type="catalytic activity">
    <reaction evidence="7 8">
        <text>shikimate + NADP(+) = 3-dehydroshikimate + NADPH + H(+)</text>
        <dbReference type="Rhea" id="RHEA:17737"/>
        <dbReference type="ChEBI" id="CHEBI:15378"/>
        <dbReference type="ChEBI" id="CHEBI:16630"/>
        <dbReference type="ChEBI" id="CHEBI:36208"/>
        <dbReference type="ChEBI" id="CHEBI:57783"/>
        <dbReference type="ChEBI" id="CHEBI:58349"/>
        <dbReference type="EC" id="1.1.1.25"/>
    </reaction>
</comment>
<dbReference type="InterPro" id="IPR046346">
    <property type="entry name" value="Aminoacid_DH-like_N_sf"/>
</dbReference>
<feature type="binding site" evidence="8">
    <location>
        <position position="107"/>
    </location>
    <ligand>
        <name>shikimate</name>
        <dbReference type="ChEBI" id="CHEBI:36208"/>
    </ligand>
</feature>
<dbReference type="InterPro" id="IPR036291">
    <property type="entry name" value="NAD(P)-bd_dom_sf"/>
</dbReference>
<feature type="binding site" evidence="8">
    <location>
        <begin position="131"/>
        <end position="135"/>
    </location>
    <ligand>
        <name>NADP(+)</name>
        <dbReference type="ChEBI" id="CHEBI:58349"/>
    </ligand>
</feature>
<dbReference type="SUPFAM" id="SSF53223">
    <property type="entry name" value="Aminoacid dehydrogenase-like, N-terminal domain"/>
    <property type="match status" value="1"/>
</dbReference>
<evidence type="ECO:0000256" key="3">
    <source>
        <dbReference type="ARBA" id="ARBA00022605"/>
    </source>
</evidence>
<evidence type="ECO:0000313" key="12">
    <source>
        <dbReference type="EMBL" id="MCU6744073.1"/>
    </source>
</evidence>
<evidence type="ECO:0000313" key="13">
    <source>
        <dbReference type="Proteomes" id="UP001652432"/>
    </source>
</evidence>
<evidence type="ECO:0000259" key="9">
    <source>
        <dbReference type="Pfam" id="PF01488"/>
    </source>
</evidence>
<feature type="domain" description="Shikimate dehydrogenase substrate binding N-terminal" evidence="10">
    <location>
        <begin position="12"/>
        <end position="94"/>
    </location>
</feature>
<comment type="caution">
    <text evidence="8">Lacks conserved residue(s) required for the propagation of feature annotation.</text>
</comment>
<proteinExistence type="inferred from homology"/>
<feature type="domain" description="Quinate/shikimate 5-dehydrogenase/glutamyl-tRNA reductase" evidence="9">
    <location>
        <begin position="122"/>
        <end position="171"/>
    </location>
</feature>
<evidence type="ECO:0000256" key="2">
    <source>
        <dbReference type="ARBA" id="ARBA00012962"/>
    </source>
</evidence>
<evidence type="ECO:0000259" key="11">
    <source>
        <dbReference type="Pfam" id="PF18317"/>
    </source>
</evidence>
<feature type="binding site" evidence="8">
    <location>
        <position position="250"/>
    </location>
    <ligand>
        <name>NADP(+)</name>
        <dbReference type="ChEBI" id="CHEBI:58349"/>
    </ligand>
</feature>
<dbReference type="Gene3D" id="3.40.50.10860">
    <property type="entry name" value="Leucine Dehydrogenase, chain A, domain 1"/>
    <property type="match status" value="1"/>
</dbReference>
<dbReference type="PANTHER" id="PTHR21089">
    <property type="entry name" value="SHIKIMATE DEHYDROGENASE"/>
    <property type="match status" value="1"/>
</dbReference>
<organism evidence="12 13">
    <name type="scientific">Suilimivivens aceti</name>
    <dbReference type="NCBI Taxonomy" id="2981774"/>
    <lineage>
        <taxon>Bacteria</taxon>
        <taxon>Bacillati</taxon>
        <taxon>Bacillota</taxon>
        <taxon>Clostridia</taxon>
        <taxon>Lachnospirales</taxon>
        <taxon>Lachnospiraceae</taxon>
        <taxon>Suilimivivens</taxon>
    </lineage>
</organism>
<keyword evidence="5 8" id="KW-0560">Oxidoreductase</keyword>
<evidence type="ECO:0000256" key="1">
    <source>
        <dbReference type="ARBA" id="ARBA00004871"/>
    </source>
</evidence>
<evidence type="ECO:0000256" key="4">
    <source>
        <dbReference type="ARBA" id="ARBA00022857"/>
    </source>
</evidence>
<comment type="function">
    <text evidence="8">Involved in the biosynthesis of the chorismate, which leads to the biosynthesis of aromatic amino acids. Catalyzes the reversible NADPH linked reduction of 3-dehydroshikimate (DHSA) to yield shikimate (SA).</text>
</comment>
<evidence type="ECO:0000256" key="5">
    <source>
        <dbReference type="ARBA" id="ARBA00023002"/>
    </source>
</evidence>
<feature type="binding site" evidence="8">
    <location>
        <begin position="20"/>
        <end position="22"/>
    </location>
    <ligand>
        <name>shikimate</name>
        <dbReference type="ChEBI" id="CHEBI:36208"/>
    </ligand>
</feature>
<comment type="similarity">
    <text evidence="8">Belongs to the shikimate dehydrogenase family.</text>
</comment>
<dbReference type="Gene3D" id="3.40.50.720">
    <property type="entry name" value="NAD(P)-binding Rossmann-like Domain"/>
    <property type="match status" value="1"/>
</dbReference>
<keyword evidence="3 8" id="KW-0028">Amino-acid biosynthesis</keyword>
<protein>
    <recommendedName>
        <fullName evidence="2 8">Shikimate dehydrogenase (NADP(+))</fullName>
        <shortName evidence="8">SDH</shortName>
        <ecNumber evidence="2 8">1.1.1.25</ecNumber>
    </recommendedName>
</protein>
<dbReference type="GO" id="GO:0004764">
    <property type="term" value="F:shikimate 3-dehydrogenase (NADP+) activity"/>
    <property type="evidence" value="ECO:0007669"/>
    <property type="project" value="UniProtKB-EC"/>
</dbReference>
<feature type="binding site" evidence="8">
    <location>
        <position position="257"/>
    </location>
    <ligand>
        <name>shikimate</name>
        <dbReference type="ChEBI" id="CHEBI:36208"/>
    </ligand>
</feature>
<reference evidence="12 13" key="1">
    <citation type="journal article" date="2021" name="ISME Commun">
        <title>Automated analysis of genomic sequences facilitates high-throughput and comprehensive description of bacteria.</title>
        <authorList>
            <person name="Hitch T.C.A."/>
        </authorList>
    </citation>
    <scope>NUCLEOTIDE SEQUENCE [LARGE SCALE GENOMIC DNA]</scope>
    <source>
        <strain evidence="12 13">Sanger_18</strain>
    </source>
</reference>
<dbReference type="NCBIfam" id="TIGR00507">
    <property type="entry name" value="aroE"/>
    <property type="match status" value="1"/>
</dbReference>